<dbReference type="EMBL" id="JAAAHW010000945">
    <property type="protein sequence ID" value="KAF9997801.1"/>
    <property type="molecule type" value="Genomic_DNA"/>
</dbReference>
<dbReference type="GO" id="GO:0016787">
    <property type="term" value="F:hydrolase activity"/>
    <property type="evidence" value="ECO:0007669"/>
    <property type="project" value="UniProtKB-KW"/>
</dbReference>
<dbReference type="Gene3D" id="3.20.20.370">
    <property type="entry name" value="Glycoside hydrolase/deacetylase"/>
    <property type="match status" value="1"/>
</dbReference>
<protein>
    <recommendedName>
        <fullName evidence="9">Chitin deacetylase</fullName>
    </recommendedName>
</protein>
<feature type="compositionally biased region" description="Low complexity" evidence="6">
    <location>
        <begin position="123"/>
        <end position="143"/>
    </location>
</feature>
<keyword evidence="8" id="KW-1185">Reference proteome</keyword>
<dbReference type="AlphaFoldDB" id="A0A9P6SSS8"/>
<reference evidence="7" key="1">
    <citation type="journal article" date="2020" name="Fungal Divers.">
        <title>Resolving the Mortierellaceae phylogeny through synthesis of multi-gene phylogenetics and phylogenomics.</title>
        <authorList>
            <person name="Vandepol N."/>
            <person name="Liber J."/>
            <person name="Desiro A."/>
            <person name="Na H."/>
            <person name="Kennedy M."/>
            <person name="Barry K."/>
            <person name="Grigoriev I.V."/>
            <person name="Miller A.N."/>
            <person name="O'Donnell K."/>
            <person name="Stajich J.E."/>
            <person name="Bonito G."/>
        </authorList>
    </citation>
    <scope>NUCLEOTIDE SEQUENCE</scope>
    <source>
        <strain evidence="7">MES-2147</strain>
    </source>
</reference>
<comment type="caution">
    <text evidence="7">The sequence shown here is derived from an EMBL/GenBank/DDBJ whole genome shotgun (WGS) entry which is preliminary data.</text>
</comment>
<dbReference type="SUPFAM" id="SSF88713">
    <property type="entry name" value="Glycoside hydrolase/deacetylase"/>
    <property type="match status" value="1"/>
</dbReference>
<proteinExistence type="predicted"/>
<keyword evidence="3" id="KW-0732">Signal</keyword>
<dbReference type="GO" id="GO:0005975">
    <property type="term" value="P:carbohydrate metabolic process"/>
    <property type="evidence" value="ECO:0007669"/>
    <property type="project" value="InterPro"/>
</dbReference>
<accession>A0A9P6SSS8</accession>
<keyword evidence="4" id="KW-0378">Hydrolase</keyword>
<evidence type="ECO:0000256" key="5">
    <source>
        <dbReference type="ARBA" id="ARBA00023277"/>
    </source>
</evidence>
<dbReference type="InterPro" id="IPR011330">
    <property type="entry name" value="Glyco_hydro/deAcase_b/a-brl"/>
</dbReference>
<feature type="region of interest" description="Disordered" evidence="6">
    <location>
        <begin position="123"/>
        <end position="145"/>
    </location>
</feature>
<evidence type="ECO:0008006" key="9">
    <source>
        <dbReference type="Google" id="ProtNLM"/>
    </source>
</evidence>
<feature type="non-terminal residue" evidence="7">
    <location>
        <position position="1"/>
    </location>
</feature>
<sequence>LGLVISHWNVDTNDWRFKGLNAIAATNKSMEEVNNVILNGHSNPATDSFILLQHEIHEFSVVNLAERVMNSILAAGYRFVTMDECVGKPAYLPGSTIPSTVPPTTTTTGGVVAPTTSVVAPSSTVSVSVRPSGSSAPVSSPSGKPNSAGIVKAGAWAMGLAAVVGYALL</sequence>
<evidence type="ECO:0000313" key="8">
    <source>
        <dbReference type="Proteomes" id="UP000749646"/>
    </source>
</evidence>
<evidence type="ECO:0000313" key="7">
    <source>
        <dbReference type="EMBL" id="KAF9997801.1"/>
    </source>
</evidence>
<dbReference type="OrthoDB" id="407355at2759"/>
<gene>
    <name evidence="7" type="ORF">BGZ65_006627</name>
</gene>
<evidence type="ECO:0000256" key="3">
    <source>
        <dbReference type="ARBA" id="ARBA00022729"/>
    </source>
</evidence>
<dbReference type="PANTHER" id="PTHR46471:SF2">
    <property type="entry name" value="CHITIN DEACETYLASE-RELATED"/>
    <property type="match status" value="1"/>
</dbReference>
<dbReference type="Proteomes" id="UP000749646">
    <property type="component" value="Unassembled WGS sequence"/>
</dbReference>
<evidence type="ECO:0000256" key="6">
    <source>
        <dbReference type="SAM" id="MobiDB-lite"/>
    </source>
</evidence>
<dbReference type="GO" id="GO:0046872">
    <property type="term" value="F:metal ion binding"/>
    <property type="evidence" value="ECO:0007669"/>
    <property type="project" value="UniProtKB-KW"/>
</dbReference>
<keyword evidence="2" id="KW-0479">Metal-binding</keyword>
<evidence type="ECO:0000256" key="2">
    <source>
        <dbReference type="ARBA" id="ARBA00022723"/>
    </source>
</evidence>
<evidence type="ECO:0000256" key="4">
    <source>
        <dbReference type="ARBA" id="ARBA00022801"/>
    </source>
</evidence>
<evidence type="ECO:0000256" key="1">
    <source>
        <dbReference type="ARBA" id="ARBA00001941"/>
    </source>
</evidence>
<comment type="cofactor">
    <cofactor evidence="1">
        <name>Co(2+)</name>
        <dbReference type="ChEBI" id="CHEBI:48828"/>
    </cofactor>
</comment>
<keyword evidence="5" id="KW-0119">Carbohydrate metabolism</keyword>
<name>A0A9P6SSS8_9FUNG</name>
<organism evidence="7 8">
    <name type="scientific">Modicella reniformis</name>
    <dbReference type="NCBI Taxonomy" id="1440133"/>
    <lineage>
        <taxon>Eukaryota</taxon>
        <taxon>Fungi</taxon>
        <taxon>Fungi incertae sedis</taxon>
        <taxon>Mucoromycota</taxon>
        <taxon>Mortierellomycotina</taxon>
        <taxon>Mortierellomycetes</taxon>
        <taxon>Mortierellales</taxon>
        <taxon>Mortierellaceae</taxon>
        <taxon>Modicella</taxon>
    </lineage>
</organism>
<dbReference type="PANTHER" id="PTHR46471">
    <property type="entry name" value="CHITIN DEACETYLASE"/>
    <property type="match status" value="1"/>
</dbReference>